<accession>A0AAV0HBR1</accession>
<name>A0AAV0HBR1_9ROSI</name>
<proteinExistence type="predicted"/>
<dbReference type="Proteomes" id="UP001154282">
    <property type="component" value="Unassembled WGS sequence"/>
</dbReference>
<organism evidence="1 2">
    <name type="scientific">Linum tenue</name>
    <dbReference type="NCBI Taxonomy" id="586396"/>
    <lineage>
        <taxon>Eukaryota</taxon>
        <taxon>Viridiplantae</taxon>
        <taxon>Streptophyta</taxon>
        <taxon>Embryophyta</taxon>
        <taxon>Tracheophyta</taxon>
        <taxon>Spermatophyta</taxon>
        <taxon>Magnoliopsida</taxon>
        <taxon>eudicotyledons</taxon>
        <taxon>Gunneridae</taxon>
        <taxon>Pentapetalae</taxon>
        <taxon>rosids</taxon>
        <taxon>fabids</taxon>
        <taxon>Malpighiales</taxon>
        <taxon>Linaceae</taxon>
        <taxon>Linum</taxon>
    </lineage>
</organism>
<dbReference type="AlphaFoldDB" id="A0AAV0HBR1"/>
<evidence type="ECO:0000313" key="2">
    <source>
        <dbReference type="Proteomes" id="UP001154282"/>
    </source>
</evidence>
<sequence length="121" mass="13929">MSGPIYRGANQLHRRLTTKEKSHRVCFGFTRSSNGRRAWRWRHLQGRDDAPAEAVAYGHREGPLRSHVGFGFCTGLSRMVLLCWAGDIHGMAMVMIMAMDTRHGSEEPKKRGVLQWWYQTE</sequence>
<keyword evidence="2" id="KW-1185">Reference proteome</keyword>
<gene>
    <name evidence="1" type="ORF">LITE_LOCUS3478</name>
</gene>
<comment type="caution">
    <text evidence="1">The sequence shown here is derived from an EMBL/GenBank/DDBJ whole genome shotgun (WGS) entry which is preliminary data.</text>
</comment>
<evidence type="ECO:0000313" key="1">
    <source>
        <dbReference type="EMBL" id="CAI0382218.1"/>
    </source>
</evidence>
<reference evidence="1" key="1">
    <citation type="submission" date="2022-08" db="EMBL/GenBank/DDBJ databases">
        <authorList>
            <person name="Gutierrez-Valencia J."/>
        </authorList>
    </citation>
    <scope>NUCLEOTIDE SEQUENCE</scope>
</reference>
<protein>
    <submittedName>
        <fullName evidence="1">Uncharacterized protein</fullName>
    </submittedName>
</protein>
<dbReference type="EMBL" id="CAMGYJ010000002">
    <property type="protein sequence ID" value="CAI0382218.1"/>
    <property type="molecule type" value="Genomic_DNA"/>
</dbReference>